<keyword evidence="4 5" id="KW-0732">Signal</keyword>
<dbReference type="OrthoDB" id="143844at2759"/>
<comment type="subcellular location">
    <subcellularLocation>
        <location evidence="1">Secreted</location>
    </subcellularLocation>
</comment>
<evidence type="ECO:0000256" key="4">
    <source>
        <dbReference type="ARBA" id="ARBA00022729"/>
    </source>
</evidence>
<comment type="similarity">
    <text evidence="2">Belongs to the RxLR effector family.</text>
</comment>
<evidence type="ECO:0000256" key="1">
    <source>
        <dbReference type="ARBA" id="ARBA00004613"/>
    </source>
</evidence>
<gene>
    <name evidence="6" type="ORF">PHPALM_37723</name>
</gene>
<evidence type="ECO:0000313" key="7">
    <source>
        <dbReference type="Proteomes" id="UP000237271"/>
    </source>
</evidence>
<sequence length="500" mass="56672">MGAFGLIVLVVVLTCVRSSSAILLKVTPPPSDHLFTESQRSDEHMRLLRTYKSTENTVEDRVSLGTLTEAMKSTTSKIQMNFWLKKQKSGYYVLKKLQLGNNIETVLENTKLDMLWKYVERFNKQNPTKQISVVDSLIQRYGDDAVMKMLVSAKQAENTKDVATKLETELFQGWFRKGKSADEVFMLLKLRSYGYTALSNGKLEILANYVKFVNGELNQKNSLVDVLTKGFGGEKIFVSLFASAKRDKLTMKKAKEWETVFLNQQLDDRMRLLKLDDDLITALSSPDMKQLTRYVSTLSKTYQNKDISLIGRLEAHYGDAVVAKTLVQAKRIESTRGVATRLQTEQFNAWKKNDKSTDDVFELLNLKKLKSLVFYSRGFDTLEDYIKFVTPAKLVDKTLIGTLSRCFGGEDELAILIVHAKPHSQTKAMELQNKLFQQWRDEGLDSMSVLTKKFNAADEAVASPVAILTAENFKAFLKSKSSVHMDANGVNPREVRLLSE</sequence>
<reference evidence="6 7" key="1">
    <citation type="journal article" date="2017" name="Genome Biol. Evol.">
        <title>Phytophthora megakarya and P. palmivora, closely related causal agents of cacao black pod rot, underwent increases in genome sizes and gene numbers by different mechanisms.</title>
        <authorList>
            <person name="Ali S.S."/>
            <person name="Shao J."/>
            <person name="Lary D.J."/>
            <person name="Kronmiller B."/>
            <person name="Shen D."/>
            <person name="Strem M.D."/>
            <person name="Amoako-Attah I."/>
            <person name="Akrofi A.Y."/>
            <person name="Begoude B.A."/>
            <person name="Ten Hoopen G.M."/>
            <person name="Coulibaly K."/>
            <person name="Kebe B.I."/>
            <person name="Melnick R.L."/>
            <person name="Guiltinan M.J."/>
            <person name="Tyler B.M."/>
            <person name="Meinhardt L.W."/>
            <person name="Bailey B.A."/>
        </authorList>
    </citation>
    <scope>NUCLEOTIDE SEQUENCE [LARGE SCALE GENOMIC DNA]</scope>
    <source>
        <strain evidence="7">sbr112.9</strain>
    </source>
</reference>
<comment type="caution">
    <text evidence="6">The sequence shown here is derived from an EMBL/GenBank/DDBJ whole genome shotgun (WGS) entry which is preliminary data.</text>
</comment>
<evidence type="ECO:0000256" key="5">
    <source>
        <dbReference type="SAM" id="SignalP"/>
    </source>
</evidence>
<evidence type="ECO:0000256" key="2">
    <source>
        <dbReference type="ARBA" id="ARBA00010400"/>
    </source>
</evidence>
<keyword evidence="3" id="KW-0964">Secreted</keyword>
<organism evidence="6 7">
    <name type="scientific">Phytophthora palmivora</name>
    <dbReference type="NCBI Taxonomy" id="4796"/>
    <lineage>
        <taxon>Eukaryota</taxon>
        <taxon>Sar</taxon>
        <taxon>Stramenopiles</taxon>
        <taxon>Oomycota</taxon>
        <taxon>Peronosporomycetes</taxon>
        <taxon>Peronosporales</taxon>
        <taxon>Peronosporaceae</taxon>
        <taxon>Phytophthora</taxon>
    </lineage>
</organism>
<feature type="signal peptide" evidence="5">
    <location>
        <begin position="1"/>
        <end position="21"/>
    </location>
</feature>
<dbReference type="Proteomes" id="UP000237271">
    <property type="component" value="Unassembled WGS sequence"/>
</dbReference>
<keyword evidence="7" id="KW-1185">Reference proteome</keyword>
<dbReference type="InterPro" id="IPR031825">
    <property type="entry name" value="RXLR"/>
</dbReference>
<feature type="chain" id="PRO_5015127079" evidence="5">
    <location>
        <begin position="22"/>
        <end position="500"/>
    </location>
</feature>
<proteinExistence type="inferred from homology"/>
<evidence type="ECO:0000256" key="3">
    <source>
        <dbReference type="ARBA" id="ARBA00022525"/>
    </source>
</evidence>
<accession>A0A2P4WWQ3</accession>
<name>A0A2P4WWQ3_9STRA</name>
<dbReference type="EMBL" id="NCKW01020546">
    <property type="protein sequence ID" value="POM57727.1"/>
    <property type="molecule type" value="Genomic_DNA"/>
</dbReference>
<dbReference type="AlphaFoldDB" id="A0A2P4WWQ3"/>
<evidence type="ECO:0000313" key="6">
    <source>
        <dbReference type="EMBL" id="POM57727.1"/>
    </source>
</evidence>
<protein>
    <submittedName>
        <fullName evidence="6">Avirulence protein (Avh)</fullName>
    </submittedName>
</protein>
<dbReference type="Pfam" id="PF16810">
    <property type="entry name" value="RXLR"/>
    <property type="match status" value="1"/>
</dbReference>